<dbReference type="SUPFAM" id="SSF51735">
    <property type="entry name" value="NAD(P)-binding Rossmann-fold domains"/>
    <property type="match status" value="1"/>
</dbReference>
<dbReference type="GO" id="GO:0008831">
    <property type="term" value="F:dTDP-4-dehydrorhamnose reductase activity"/>
    <property type="evidence" value="ECO:0007669"/>
    <property type="project" value="TreeGrafter"/>
</dbReference>
<gene>
    <name evidence="2" type="ORF">LCGC14_0841480</name>
</gene>
<dbReference type="GO" id="GO:0019305">
    <property type="term" value="P:dTDP-rhamnose biosynthetic process"/>
    <property type="evidence" value="ECO:0007669"/>
    <property type="project" value="TreeGrafter"/>
</dbReference>
<organism evidence="2">
    <name type="scientific">marine sediment metagenome</name>
    <dbReference type="NCBI Taxonomy" id="412755"/>
    <lineage>
        <taxon>unclassified sequences</taxon>
        <taxon>metagenomes</taxon>
        <taxon>ecological metagenomes</taxon>
    </lineage>
</organism>
<dbReference type="InterPro" id="IPR029903">
    <property type="entry name" value="RmlD-like-bd"/>
</dbReference>
<protein>
    <recommendedName>
        <fullName evidence="1">RmlD-like substrate binding domain-containing protein</fullName>
    </recommendedName>
</protein>
<accession>A0A0F9RXP6</accession>
<feature type="domain" description="RmlD-like substrate binding" evidence="1">
    <location>
        <begin position="1"/>
        <end position="158"/>
    </location>
</feature>
<dbReference type="PANTHER" id="PTHR10491">
    <property type="entry name" value="DTDP-4-DEHYDRORHAMNOSE REDUCTASE"/>
    <property type="match status" value="1"/>
</dbReference>
<sequence>MKAIVFGAGGMLGHALVRRLRQDKERGVEVLPVYHRTADVAEWSEVMDLLRSHQDADVVFNCAGVLNTSHDSIAMVSTNALGPHVLAAVTDSYGIPLVLISTDCVFSGRPPGNTFGPYARHEGYTTVHVPDPVDLYGRTKLAGEVEAPHVTVVRTSFVGPTHGLWAWVKEQIENGAMVDGWTKAKWSGSTVWAVADALVRMVDQDGGVAPAERSHGWAFRNPGPGIIHLATKKAISKYEAIDLIVTAIDKTLHIRETDGVQLDRTLWSTYELPSLEEALRQSTAFRMTS</sequence>
<dbReference type="InterPro" id="IPR005913">
    <property type="entry name" value="dTDP_dehydrorham_reduct"/>
</dbReference>
<dbReference type="EMBL" id="LAZR01002465">
    <property type="protein sequence ID" value="KKN29701.1"/>
    <property type="molecule type" value="Genomic_DNA"/>
</dbReference>
<dbReference type="GO" id="GO:0005829">
    <property type="term" value="C:cytosol"/>
    <property type="evidence" value="ECO:0007669"/>
    <property type="project" value="TreeGrafter"/>
</dbReference>
<dbReference type="Pfam" id="PF04321">
    <property type="entry name" value="RmlD_sub_bind"/>
    <property type="match status" value="1"/>
</dbReference>
<name>A0A0F9RXP6_9ZZZZ</name>
<evidence type="ECO:0000259" key="1">
    <source>
        <dbReference type="Pfam" id="PF04321"/>
    </source>
</evidence>
<comment type="caution">
    <text evidence="2">The sequence shown here is derived from an EMBL/GenBank/DDBJ whole genome shotgun (WGS) entry which is preliminary data.</text>
</comment>
<dbReference type="InterPro" id="IPR036291">
    <property type="entry name" value="NAD(P)-bd_dom_sf"/>
</dbReference>
<reference evidence="2" key="1">
    <citation type="journal article" date="2015" name="Nature">
        <title>Complex archaea that bridge the gap between prokaryotes and eukaryotes.</title>
        <authorList>
            <person name="Spang A."/>
            <person name="Saw J.H."/>
            <person name="Jorgensen S.L."/>
            <person name="Zaremba-Niedzwiedzka K."/>
            <person name="Martijn J."/>
            <person name="Lind A.E."/>
            <person name="van Eijk R."/>
            <person name="Schleper C."/>
            <person name="Guy L."/>
            <person name="Ettema T.J."/>
        </authorList>
    </citation>
    <scope>NUCLEOTIDE SEQUENCE</scope>
</reference>
<dbReference type="PANTHER" id="PTHR10491:SF4">
    <property type="entry name" value="METHIONINE ADENOSYLTRANSFERASE 2 SUBUNIT BETA"/>
    <property type="match status" value="1"/>
</dbReference>
<proteinExistence type="predicted"/>
<dbReference type="Gene3D" id="3.40.50.720">
    <property type="entry name" value="NAD(P)-binding Rossmann-like Domain"/>
    <property type="match status" value="1"/>
</dbReference>
<evidence type="ECO:0000313" key="2">
    <source>
        <dbReference type="EMBL" id="KKN29701.1"/>
    </source>
</evidence>
<dbReference type="AlphaFoldDB" id="A0A0F9RXP6"/>